<dbReference type="CDD" id="cd14014">
    <property type="entry name" value="STKc_PknB_like"/>
    <property type="match status" value="1"/>
</dbReference>
<dbReference type="GO" id="GO:0005524">
    <property type="term" value="F:ATP binding"/>
    <property type="evidence" value="ECO:0007669"/>
    <property type="project" value="UniProtKB-UniRule"/>
</dbReference>
<protein>
    <submittedName>
        <fullName evidence="10">Serine/threonine protein kinase</fullName>
    </submittedName>
</protein>
<dbReference type="GO" id="GO:0004674">
    <property type="term" value="F:protein serine/threonine kinase activity"/>
    <property type="evidence" value="ECO:0007669"/>
    <property type="project" value="UniProtKB-KW"/>
</dbReference>
<keyword evidence="11" id="KW-1185">Reference proteome</keyword>
<sequence length="532" mass="56351">MDEQTRRTSLPRGAERLSSADPTRIGGYDLVGKLGEGGMGAVYLGHGQGRRYVAIKVIRAELAADPAFRARFRDEVGNARKVASFCTAAVLDHGEEDGSPYLVTEYVDGTPLEDYIDAEGALPPGTVHGVAVGVAAALAAIHTAGLVHRDLKPSNVLLSVSGPRVIDFGIARATDAPSQHTQAGFVIGTPGWMAPEQVERGEVTTAVDIFAWGCLVALAGTGRHPHGTGTAMTMLARASQNNPDLGDLDDPLRSLAARALNPDPRRRPSAQELLLALVGGAAPAAGAAPLEATSVLEATAAAEEDLNRTWRADELPVPPPWVPPSPPHGVPMRAHTPPPAPLYTPPPVRQHTPPPPPRPLPPPAVMPPAYRGRQRRGGLGCLITFLIVLGVAVGGGAGVYQATRPGEGTFGEPARDGQFEFVAQPIRCGATTINRVRATYGRYCQVSFTVRNIGTKTRRLTPGYQQLSDGAGTEYDGRRIVQGRTQVQQKVLVPGERYAATLVFDVPLSFEPAFLLLHDADTSNGVKLPIER</sequence>
<accession>A0A365GZG0</accession>
<keyword evidence="8" id="KW-0472">Membrane</keyword>
<evidence type="ECO:0000313" key="10">
    <source>
        <dbReference type="EMBL" id="RAY12225.1"/>
    </source>
</evidence>
<evidence type="ECO:0000313" key="11">
    <source>
        <dbReference type="Proteomes" id="UP000251891"/>
    </source>
</evidence>
<dbReference type="InterPro" id="IPR017441">
    <property type="entry name" value="Protein_kinase_ATP_BS"/>
</dbReference>
<dbReference type="InterPro" id="IPR000719">
    <property type="entry name" value="Prot_kinase_dom"/>
</dbReference>
<dbReference type="SUPFAM" id="SSF56112">
    <property type="entry name" value="Protein kinase-like (PK-like)"/>
    <property type="match status" value="1"/>
</dbReference>
<evidence type="ECO:0000259" key="9">
    <source>
        <dbReference type="PROSITE" id="PS50011"/>
    </source>
</evidence>
<gene>
    <name evidence="10" type="ORF">DPM19_26250</name>
</gene>
<evidence type="ECO:0000256" key="8">
    <source>
        <dbReference type="SAM" id="Phobius"/>
    </source>
</evidence>
<dbReference type="Gene3D" id="1.10.510.10">
    <property type="entry name" value="Transferase(Phosphotransferase) domain 1"/>
    <property type="match status" value="1"/>
</dbReference>
<feature type="compositionally biased region" description="Pro residues" evidence="7">
    <location>
        <begin position="336"/>
        <end position="363"/>
    </location>
</feature>
<dbReference type="PANTHER" id="PTHR43289:SF34">
    <property type="entry name" value="SERINE_THREONINE-PROTEIN KINASE YBDM-RELATED"/>
    <property type="match status" value="1"/>
</dbReference>
<proteinExistence type="predicted"/>
<dbReference type="OrthoDB" id="3915799at2"/>
<evidence type="ECO:0000256" key="2">
    <source>
        <dbReference type="ARBA" id="ARBA00022729"/>
    </source>
</evidence>
<keyword evidence="3 6" id="KW-0547">Nucleotide-binding</keyword>
<comment type="caution">
    <text evidence="10">The sequence shown here is derived from an EMBL/GenBank/DDBJ whole genome shotgun (WGS) entry which is preliminary data.</text>
</comment>
<dbReference type="Proteomes" id="UP000251891">
    <property type="component" value="Unassembled WGS sequence"/>
</dbReference>
<keyword evidence="8" id="KW-1133">Transmembrane helix</keyword>
<evidence type="ECO:0000256" key="7">
    <source>
        <dbReference type="SAM" id="MobiDB-lite"/>
    </source>
</evidence>
<dbReference type="InterPro" id="IPR011009">
    <property type="entry name" value="Kinase-like_dom_sf"/>
</dbReference>
<feature type="compositionally biased region" description="Pro residues" evidence="7">
    <location>
        <begin position="316"/>
        <end position="329"/>
    </location>
</feature>
<keyword evidence="10" id="KW-0723">Serine/threonine-protein kinase</keyword>
<keyword evidence="2" id="KW-0732">Signal</keyword>
<feature type="region of interest" description="Disordered" evidence="7">
    <location>
        <begin position="313"/>
        <end position="363"/>
    </location>
</feature>
<dbReference type="Gene3D" id="2.60.40.1240">
    <property type="match status" value="1"/>
</dbReference>
<dbReference type="AlphaFoldDB" id="A0A365GZG0"/>
<keyword evidence="1" id="KW-0808">Transferase</keyword>
<dbReference type="RefSeq" id="WP_111870715.1">
    <property type="nucleotide sequence ID" value="NZ_QLYX01000014.1"/>
</dbReference>
<keyword evidence="4 10" id="KW-0418">Kinase</keyword>
<name>A0A365GZG0_9ACTN</name>
<evidence type="ECO:0000256" key="1">
    <source>
        <dbReference type="ARBA" id="ARBA00022679"/>
    </source>
</evidence>
<dbReference type="InterPro" id="IPR029051">
    <property type="entry name" value="DUF4352"/>
</dbReference>
<dbReference type="InterPro" id="IPR008271">
    <property type="entry name" value="Ser/Thr_kinase_AS"/>
</dbReference>
<dbReference type="Pfam" id="PF11611">
    <property type="entry name" value="DUF4352"/>
    <property type="match status" value="1"/>
</dbReference>
<evidence type="ECO:0000256" key="4">
    <source>
        <dbReference type="ARBA" id="ARBA00022777"/>
    </source>
</evidence>
<feature type="domain" description="Protein kinase" evidence="9">
    <location>
        <begin position="28"/>
        <end position="278"/>
    </location>
</feature>
<evidence type="ECO:0000256" key="5">
    <source>
        <dbReference type="ARBA" id="ARBA00022840"/>
    </source>
</evidence>
<organism evidence="10 11">
    <name type="scientific">Actinomadura craniellae</name>
    <dbReference type="NCBI Taxonomy" id="2231787"/>
    <lineage>
        <taxon>Bacteria</taxon>
        <taxon>Bacillati</taxon>
        <taxon>Actinomycetota</taxon>
        <taxon>Actinomycetes</taxon>
        <taxon>Streptosporangiales</taxon>
        <taxon>Thermomonosporaceae</taxon>
        <taxon>Actinomadura</taxon>
    </lineage>
</organism>
<dbReference type="SMART" id="SM00220">
    <property type="entry name" value="S_TKc"/>
    <property type="match status" value="1"/>
</dbReference>
<dbReference type="PANTHER" id="PTHR43289">
    <property type="entry name" value="MITOGEN-ACTIVATED PROTEIN KINASE KINASE KINASE 20-RELATED"/>
    <property type="match status" value="1"/>
</dbReference>
<feature type="region of interest" description="Disordered" evidence="7">
    <location>
        <begin position="1"/>
        <end position="20"/>
    </location>
</feature>
<feature type="binding site" evidence="6">
    <location>
        <position position="56"/>
    </location>
    <ligand>
        <name>ATP</name>
        <dbReference type="ChEBI" id="CHEBI:30616"/>
    </ligand>
</feature>
<feature type="transmembrane region" description="Helical" evidence="8">
    <location>
        <begin position="379"/>
        <end position="400"/>
    </location>
</feature>
<dbReference type="Pfam" id="PF00069">
    <property type="entry name" value="Pkinase"/>
    <property type="match status" value="1"/>
</dbReference>
<reference evidence="10 11" key="1">
    <citation type="submission" date="2018-06" db="EMBL/GenBank/DDBJ databases">
        <title>Actinomadura craniellae sp. nov. isolated from marine sponge Craniella sp.</title>
        <authorList>
            <person name="Li L."/>
            <person name="Xu Q.H."/>
            <person name="Lin H.W."/>
            <person name="Lu Y.H."/>
        </authorList>
    </citation>
    <scope>NUCLEOTIDE SEQUENCE [LARGE SCALE GENOMIC DNA]</scope>
    <source>
        <strain evidence="10 11">LHW63021</strain>
    </source>
</reference>
<dbReference type="PROSITE" id="PS00108">
    <property type="entry name" value="PROTEIN_KINASE_ST"/>
    <property type="match status" value="1"/>
</dbReference>
<dbReference type="InterPro" id="IPR029050">
    <property type="entry name" value="Immunoprotect_excell_Ig-like"/>
</dbReference>
<evidence type="ECO:0000256" key="6">
    <source>
        <dbReference type="PROSITE-ProRule" id="PRU10141"/>
    </source>
</evidence>
<dbReference type="PROSITE" id="PS50011">
    <property type="entry name" value="PROTEIN_KINASE_DOM"/>
    <property type="match status" value="1"/>
</dbReference>
<evidence type="ECO:0000256" key="3">
    <source>
        <dbReference type="ARBA" id="ARBA00022741"/>
    </source>
</evidence>
<dbReference type="Gene3D" id="3.30.200.20">
    <property type="entry name" value="Phosphorylase Kinase, domain 1"/>
    <property type="match status" value="1"/>
</dbReference>
<keyword evidence="8" id="KW-0812">Transmembrane</keyword>
<dbReference type="PROSITE" id="PS00107">
    <property type="entry name" value="PROTEIN_KINASE_ATP"/>
    <property type="match status" value="1"/>
</dbReference>
<dbReference type="EMBL" id="QLYX01000014">
    <property type="protein sequence ID" value="RAY12225.1"/>
    <property type="molecule type" value="Genomic_DNA"/>
</dbReference>
<keyword evidence="5 6" id="KW-0067">ATP-binding</keyword>